<protein>
    <submittedName>
        <fullName evidence="2">Uncharacterized protein</fullName>
    </submittedName>
</protein>
<evidence type="ECO:0000313" key="3">
    <source>
        <dbReference type="Proteomes" id="UP000003676"/>
    </source>
</evidence>
<dbReference type="AlphaFoldDB" id="B6WUQ7"/>
<gene>
    <name evidence="2" type="ORF">DESPIG_01818</name>
</gene>
<accession>B6WUQ7</accession>
<reference evidence="2 3" key="1">
    <citation type="submission" date="2008-10" db="EMBL/GenBank/DDBJ databases">
        <title>Draft genome sequence of Desulvovibrio piger (ATCC 29098).</title>
        <authorList>
            <person name="Sudarsanam P."/>
            <person name="Ley R."/>
            <person name="Guruge J."/>
            <person name="Turnbaugh P.J."/>
            <person name="Mahowald M."/>
            <person name="Liep D."/>
            <person name="Gordon J."/>
        </authorList>
    </citation>
    <scope>NUCLEOTIDE SEQUENCE [LARGE SCALE GENOMIC DNA]</scope>
    <source>
        <strain evidence="2 3">ATCC 29098</strain>
    </source>
</reference>
<feature type="region of interest" description="Disordered" evidence="1">
    <location>
        <begin position="32"/>
        <end position="51"/>
    </location>
</feature>
<organism evidence="2 3">
    <name type="scientific">Desulfovibrio piger ATCC 29098</name>
    <dbReference type="NCBI Taxonomy" id="411464"/>
    <lineage>
        <taxon>Bacteria</taxon>
        <taxon>Pseudomonadati</taxon>
        <taxon>Thermodesulfobacteriota</taxon>
        <taxon>Desulfovibrionia</taxon>
        <taxon>Desulfovibrionales</taxon>
        <taxon>Desulfovibrionaceae</taxon>
        <taxon>Desulfovibrio</taxon>
    </lineage>
</organism>
<proteinExistence type="predicted"/>
<evidence type="ECO:0000256" key="1">
    <source>
        <dbReference type="SAM" id="MobiDB-lite"/>
    </source>
</evidence>
<dbReference type="Proteomes" id="UP000003676">
    <property type="component" value="Unassembled WGS sequence"/>
</dbReference>
<comment type="caution">
    <text evidence="2">The sequence shown here is derived from an EMBL/GenBank/DDBJ whole genome shotgun (WGS) entry which is preliminary data.</text>
</comment>
<evidence type="ECO:0000313" key="2">
    <source>
        <dbReference type="EMBL" id="EEB33221.1"/>
    </source>
</evidence>
<reference evidence="2 3" key="2">
    <citation type="submission" date="2008-10" db="EMBL/GenBank/DDBJ databases">
        <authorList>
            <person name="Fulton L."/>
            <person name="Clifton S."/>
            <person name="Fulton B."/>
            <person name="Xu J."/>
            <person name="Minx P."/>
            <person name="Pepin K.H."/>
            <person name="Johnson M."/>
            <person name="Bhonagiri V."/>
            <person name="Nash W.E."/>
            <person name="Mardis E.R."/>
            <person name="Wilson R.K."/>
        </authorList>
    </citation>
    <scope>NUCLEOTIDE SEQUENCE [LARGE SCALE GENOMIC DNA]</scope>
    <source>
        <strain evidence="2 3">ATCC 29098</strain>
    </source>
</reference>
<name>B6WUQ7_9BACT</name>
<dbReference type="HOGENOM" id="CLU_3098171_0_0_7"/>
<dbReference type="EMBL" id="ABXU01000058">
    <property type="protein sequence ID" value="EEB33221.1"/>
    <property type="molecule type" value="Genomic_DNA"/>
</dbReference>
<sequence>MGSNPSHQNDKKQQGARCIRSRYTVPPVRIFQVNHTGDSGSPWRPAARRYP</sequence>